<dbReference type="Pfam" id="PF13230">
    <property type="entry name" value="GATase_4"/>
    <property type="match status" value="1"/>
</dbReference>
<dbReference type="PROSITE" id="PS51278">
    <property type="entry name" value="GATASE_TYPE_2"/>
    <property type="match status" value="1"/>
</dbReference>
<dbReference type="PANTHER" id="PTHR42824">
    <property type="entry name" value="GLUTAMINE AMIDOTRANSFERASE"/>
    <property type="match status" value="1"/>
</dbReference>
<sequence>MCQLLGMNCNVPTDICFSFSGFRKRGGETDVHRDGWGIGFFEGKGSRVFLDPEPSAHSVLAELVRSYPIRSLNVIAHIRKATEGDVRLENTHPFLRELWGRHWLFAHNGHLPDFRPPLKGIMTPVGNTDSEWLFCWILEKLRCQFGTRTPSRNDLFSALRKLTLTFAEHGISNFLLSNGDVLVAHCSTHLSYIVRQAPFGEAHLADEDMSVDFRELTKPADRVAVITSLPLTDNEAWVDMRPGSLWMFCDGNIYDQCDTIPSPYKTMADLATATAEGSRF</sequence>
<dbReference type="InterPro" id="IPR017932">
    <property type="entry name" value="GATase_2_dom"/>
</dbReference>
<comment type="caution">
    <text evidence="3">The sequence shown here is derived from an EMBL/GenBank/DDBJ whole genome shotgun (WGS) entry which is preliminary data.</text>
</comment>
<proteinExistence type="predicted"/>
<evidence type="ECO:0000313" key="3">
    <source>
        <dbReference type="EMBL" id="MBD1399663.1"/>
    </source>
</evidence>
<dbReference type="PANTHER" id="PTHR42824:SF1">
    <property type="entry name" value="GLUTAMINE AMIDOTRANSFERASE YAFJ-RELATED"/>
    <property type="match status" value="1"/>
</dbReference>
<accession>A0A8J6QWF9</accession>
<reference evidence="3" key="1">
    <citation type="submission" date="2020-09" db="EMBL/GenBank/DDBJ databases">
        <title>Pelobacter alkaliphilus sp. nov., a novel anaerobic arsenate-reducing bacterium from terrestrial mud volcano.</title>
        <authorList>
            <person name="Khomyakova M.A."/>
            <person name="Merkel A.Y."/>
            <person name="Slobodkin A.I."/>
        </authorList>
    </citation>
    <scope>NUCLEOTIDE SEQUENCE</scope>
    <source>
        <strain evidence="3">M08fum</strain>
    </source>
</reference>
<dbReference type="Proteomes" id="UP000632828">
    <property type="component" value="Unassembled WGS sequence"/>
</dbReference>
<dbReference type="InterPro" id="IPR029055">
    <property type="entry name" value="Ntn_hydrolases_N"/>
</dbReference>
<dbReference type="RefSeq" id="WP_191153942.1">
    <property type="nucleotide sequence ID" value="NZ_JACWUN010000003.1"/>
</dbReference>
<evidence type="ECO:0000259" key="2">
    <source>
        <dbReference type="PROSITE" id="PS51278"/>
    </source>
</evidence>
<dbReference type="AlphaFoldDB" id="A0A8J6QWF9"/>
<dbReference type="Gene3D" id="3.60.20.10">
    <property type="entry name" value="Glutamine Phosphoribosylpyrophosphate, subunit 1, domain 1"/>
    <property type="match status" value="1"/>
</dbReference>
<gene>
    <name evidence="3" type="ORF">ICT70_03165</name>
</gene>
<feature type="domain" description="Glutamine amidotransferase type-2" evidence="2">
    <location>
        <begin position="2"/>
        <end position="280"/>
    </location>
</feature>
<protein>
    <submittedName>
        <fullName evidence="3">Class II glutamine amidotransferase</fullName>
    </submittedName>
</protein>
<keyword evidence="1 3" id="KW-0315">Glutamine amidotransferase</keyword>
<keyword evidence="4" id="KW-1185">Reference proteome</keyword>
<dbReference type="InterPro" id="IPR026869">
    <property type="entry name" value="EgtC-like"/>
</dbReference>
<evidence type="ECO:0000313" key="4">
    <source>
        <dbReference type="Proteomes" id="UP000632828"/>
    </source>
</evidence>
<name>A0A8J6QWF9_9BACT</name>
<dbReference type="EMBL" id="JACWUN010000003">
    <property type="protein sequence ID" value="MBD1399663.1"/>
    <property type="molecule type" value="Genomic_DNA"/>
</dbReference>
<dbReference type="CDD" id="cd01908">
    <property type="entry name" value="YafJ"/>
    <property type="match status" value="1"/>
</dbReference>
<evidence type="ECO:0000256" key="1">
    <source>
        <dbReference type="ARBA" id="ARBA00022962"/>
    </source>
</evidence>
<organism evidence="3 4">
    <name type="scientific">Pelovirga terrestris</name>
    <dbReference type="NCBI Taxonomy" id="2771352"/>
    <lineage>
        <taxon>Bacteria</taxon>
        <taxon>Pseudomonadati</taxon>
        <taxon>Thermodesulfobacteriota</taxon>
        <taxon>Desulfuromonadia</taxon>
        <taxon>Geobacterales</taxon>
        <taxon>Geobacteraceae</taxon>
        <taxon>Pelovirga</taxon>
    </lineage>
</organism>
<dbReference type="SUPFAM" id="SSF56235">
    <property type="entry name" value="N-terminal nucleophile aminohydrolases (Ntn hydrolases)"/>
    <property type="match status" value="1"/>
</dbReference>